<dbReference type="InterPro" id="IPR035979">
    <property type="entry name" value="RBD_domain_sf"/>
</dbReference>
<proteinExistence type="predicted"/>
<evidence type="ECO:0000259" key="2">
    <source>
        <dbReference type="PROSITE" id="PS50102"/>
    </source>
</evidence>
<dbReference type="InterPro" id="IPR012677">
    <property type="entry name" value="Nucleotide-bd_a/b_plait_sf"/>
</dbReference>
<dbReference type="InterPro" id="IPR000504">
    <property type="entry name" value="RRM_dom"/>
</dbReference>
<reference evidence="3" key="1">
    <citation type="submission" date="2015-04" db="UniProtKB">
        <authorList>
            <consortium name="EnsemblPlants"/>
        </authorList>
    </citation>
    <scope>IDENTIFICATION</scope>
    <source>
        <strain evidence="3">SL10</strain>
    </source>
</reference>
<dbReference type="GO" id="GO:0003723">
    <property type="term" value="F:RNA binding"/>
    <property type="evidence" value="ECO:0007669"/>
    <property type="project" value="UniProtKB-UniRule"/>
</dbReference>
<sequence>MRIPESARLSVGGVSPDMGDTELRDHFGRYGDVADIWLRRDRLTGLPRRFAFAGSCTPPTPPSPSPTITTSSTARSNYEESEYINNIRRFGVMKGNMLTFHCVVDYISQDGKDIYVSIIVNNRSDVKSVNGNISSTRFVGKNSTKFCRYCQRVVTPSNCDGMVHTDACLIYQESFVHYPNYGVTIGHSWYPIGGFIW</sequence>
<evidence type="ECO:0000313" key="3">
    <source>
        <dbReference type="EnsemblPlants" id="ONIVA04G19290.1"/>
    </source>
</evidence>
<organism evidence="3">
    <name type="scientific">Oryza nivara</name>
    <name type="common">Indian wild rice</name>
    <name type="synonym">Oryza sativa f. spontanea</name>
    <dbReference type="NCBI Taxonomy" id="4536"/>
    <lineage>
        <taxon>Eukaryota</taxon>
        <taxon>Viridiplantae</taxon>
        <taxon>Streptophyta</taxon>
        <taxon>Embryophyta</taxon>
        <taxon>Tracheophyta</taxon>
        <taxon>Spermatophyta</taxon>
        <taxon>Magnoliopsida</taxon>
        <taxon>Liliopsida</taxon>
        <taxon>Poales</taxon>
        <taxon>Poaceae</taxon>
        <taxon>BOP clade</taxon>
        <taxon>Oryzoideae</taxon>
        <taxon>Oryzeae</taxon>
        <taxon>Oryzinae</taxon>
        <taxon>Oryza</taxon>
    </lineage>
</organism>
<protein>
    <recommendedName>
        <fullName evidence="2">RRM domain-containing protein</fullName>
    </recommendedName>
</protein>
<evidence type="ECO:0000256" key="1">
    <source>
        <dbReference type="PROSITE-ProRule" id="PRU00176"/>
    </source>
</evidence>
<dbReference type="Gene3D" id="3.30.70.330">
    <property type="match status" value="1"/>
</dbReference>
<name>A0A0E0H3Z6_ORYNI</name>
<dbReference type="Pfam" id="PF00076">
    <property type="entry name" value="RRM_1"/>
    <property type="match status" value="1"/>
</dbReference>
<feature type="domain" description="RRM" evidence="2">
    <location>
        <begin position="7"/>
        <end position="52"/>
    </location>
</feature>
<dbReference type="Proteomes" id="UP000006591">
    <property type="component" value="Chromosome 4"/>
</dbReference>
<dbReference type="OMA" id="TIGHSWY"/>
<dbReference type="STRING" id="4536.A0A0E0H3Z6"/>
<keyword evidence="4" id="KW-1185">Reference proteome</keyword>
<dbReference type="SUPFAM" id="SSF54928">
    <property type="entry name" value="RNA-binding domain, RBD"/>
    <property type="match status" value="1"/>
</dbReference>
<reference evidence="3" key="2">
    <citation type="submission" date="2018-04" db="EMBL/GenBank/DDBJ databases">
        <title>OnivRS2 (Oryza nivara Reference Sequence Version 2).</title>
        <authorList>
            <person name="Zhang J."/>
            <person name="Kudrna D."/>
            <person name="Lee S."/>
            <person name="Talag J."/>
            <person name="Rajasekar S."/>
            <person name="Welchert J."/>
            <person name="Hsing Y.-I."/>
            <person name="Wing R.A."/>
        </authorList>
    </citation>
    <scope>NUCLEOTIDE SEQUENCE [LARGE SCALE GENOMIC DNA]</scope>
    <source>
        <strain evidence="3">SL10</strain>
    </source>
</reference>
<keyword evidence="1" id="KW-0694">RNA-binding</keyword>
<dbReference type="AlphaFoldDB" id="A0A0E0H3Z6"/>
<accession>A0A0E0H3Z6</accession>
<dbReference type="EnsemblPlants" id="ONIVA04G19290.1">
    <property type="protein sequence ID" value="ONIVA04G19290.1"/>
    <property type="gene ID" value="ONIVA04G19290"/>
</dbReference>
<dbReference type="HOGENOM" id="CLU_076467_0_0_1"/>
<evidence type="ECO:0000313" key="4">
    <source>
        <dbReference type="Proteomes" id="UP000006591"/>
    </source>
</evidence>
<dbReference type="Gramene" id="ONIVA04G19290.1">
    <property type="protein sequence ID" value="ONIVA04G19290.1"/>
    <property type="gene ID" value="ONIVA04G19290"/>
</dbReference>
<dbReference type="PROSITE" id="PS50102">
    <property type="entry name" value="RRM"/>
    <property type="match status" value="1"/>
</dbReference>